<feature type="transmembrane region" description="Helical" evidence="1">
    <location>
        <begin position="544"/>
        <end position="565"/>
    </location>
</feature>
<dbReference type="Pfam" id="PF20163">
    <property type="entry name" value="DUF6536"/>
    <property type="match status" value="1"/>
</dbReference>
<feature type="transmembrane region" description="Helical" evidence="1">
    <location>
        <begin position="637"/>
        <end position="660"/>
    </location>
</feature>
<dbReference type="PANTHER" id="PTHR35395">
    <property type="entry name" value="DUF6536 DOMAIN-CONTAINING PROTEIN"/>
    <property type="match status" value="1"/>
</dbReference>
<sequence>MMSENASLHDPEFIPISRSYQSCDRLIDSPSESISEKPAHHRSWRCRRRSAQQTCKFQRRGLFEGWKFTAFLAFLSSVVVLGFNLGFLVYSTVRSHAGNGTTLARGDCARMHRLNTVLHWAINSGTILLSASNFGMQCLIAPTRKDVDRAHRKGKWLDIGVPSAQNLCAVPWKRSFLWLCLCLSSLPFHMFYNSTIFYKTAVPAYDIFAGPGSLHEMTWSDVHLMNQNKTSEKGESLKGLLHAAKNTRLHHMDSARCVTTFAQTYQTSYRKLLLVPEDTTNNSYALVSTNPVYNPHFNQGNRLIDPYQWICPLDGGTRDHCDTFGYQVVQKWAEKKNWTVNVEKEFQVPHVTPPEYRIQYCLAEPVPQYCSLQHSLPSTVAVIVSNVVKTVILLYIWLSTARAPLLTIGDGIASFLRRNDPYSEGMCIPSDGSTIYIHPVYETLPSLRDKELRRPAEWKDIKRRWGSVVSFRWAFLIFFWNLFLLIGTLLLCMALFADDARRTGLWKIKLGAITSQTIVSTDSSGQNFVANAITANLPQVVFSLLYFAFNNILTSMCVSAEWSRFGHTRKSVRVSHSPRLSQRSNYFLSIPYRYALPLIAISSILHWLVSESLFKISIEAYDSTMAPDPSRDLYACGYSAVAMTSALSIGAFMLFCLIGLSCRRFESAMPVAGSCSLAIAAACHPRLDPNTDKIGGASTEDVESEDDGEIMALLPVKWGSIPVDGPIGHCAFTSGDVNPPEKGRKYQ</sequence>
<gene>
    <name evidence="3" type="ORF">N7492_006655</name>
</gene>
<keyword evidence="1" id="KW-1133">Transmembrane helix</keyword>
<dbReference type="InterPro" id="IPR046623">
    <property type="entry name" value="DUF6536"/>
</dbReference>
<name>A0A9W9I0M3_9EURO</name>
<feature type="transmembrane region" description="Helical" evidence="1">
    <location>
        <begin position="376"/>
        <end position="398"/>
    </location>
</feature>
<evidence type="ECO:0000313" key="3">
    <source>
        <dbReference type="EMBL" id="KAJ5161263.1"/>
    </source>
</evidence>
<protein>
    <recommendedName>
        <fullName evidence="2">DUF6536 domain-containing protein</fullName>
    </recommendedName>
</protein>
<feature type="transmembrane region" description="Helical" evidence="1">
    <location>
        <begin position="68"/>
        <end position="90"/>
    </location>
</feature>
<keyword evidence="4" id="KW-1185">Reference proteome</keyword>
<feature type="transmembrane region" description="Helical" evidence="1">
    <location>
        <begin position="473"/>
        <end position="497"/>
    </location>
</feature>
<proteinExistence type="predicted"/>
<dbReference type="EMBL" id="JAPQKO010000005">
    <property type="protein sequence ID" value="KAJ5161263.1"/>
    <property type="molecule type" value="Genomic_DNA"/>
</dbReference>
<keyword evidence="1" id="KW-0472">Membrane</keyword>
<evidence type="ECO:0000256" key="1">
    <source>
        <dbReference type="SAM" id="Phobius"/>
    </source>
</evidence>
<feature type="transmembrane region" description="Helical" evidence="1">
    <location>
        <begin position="586"/>
        <end position="609"/>
    </location>
</feature>
<reference evidence="3" key="2">
    <citation type="journal article" date="2023" name="IMA Fungus">
        <title>Comparative genomic study of the Penicillium genus elucidates a diverse pangenome and 15 lateral gene transfer events.</title>
        <authorList>
            <person name="Petersen C."/>
            <person name="Sorensen T."/>
            <person name="Nielsen M.R."/>
            <person name="Sondergaard T.E."/>
            <person name="Sorensen J.L."/>
            <person name="Fitzpatrick D.A."/>
            <person name="Frisvad J.C."/>
            <person name="Nielsen K.L."/>
        </authorList>
    </citation>
    <scope>NUCLEOTIDE SEQUENCE</scope>
    <source>
        <strain evidence="3">IBT 21917</strain>
    </source>
</reference>
<organism evidence="3 4">
    <name type="scientific">Penicillium capsulatum</name>
    <dbReference type="NCBI Taxonomy" id="69766"/>
    <lineage>
        <taxon>Eukaryota</taxon>
        <taxon>Fungi</taxon>
        <taxon>Dikarya</taxon>
        <taxon>Ascomycota</taxon>
        <taxon>Pezizomycotina</taxon>
        <taxon>Eurotiomycetes</taxon>
        <taxon>Eurotiomycetidae</taxon>
        <taxon>Eurotiales</taxon>
        <taxon>Aspergillaceae</taxon>
        <taxon>Penicillium</taxon>
    </lineage>
</organism>
<dbReference type="Proteomes" id="UP001146351">
    <property type="component" value="Unassembled WGS sequence"/>
</dbReference>
<keyword evidence="1" id="KW-0812">Transmembrane</keyword>
<evidence type="ECO:0000259" key="2">
    <source>
        <dbReference type="Pfam" id="PF20163"/>
    </source>
</evidence>
<dbReference type="PANTHER" id="PTHR35395:SF1">
    <property type="entry name" value="DUF6536 DOMAIN-CONTAINING PROTEIN"/>
    <property type="match status" value="1"/>
</dbReference>
<reference evidence="3" key="1">
    <citation type="submission" date="2022-11" db="EMBL/GenBank/DDBJ databases">
        <authorList>
            <person name="Petersen C."/>
        </authorList>
    </citation>
    <scope>NUCLEOTIDE SEQUENCE</scope>
    <source>
        <strain evidence="3">IBT 21917</strain>
    </source>
</reference>
<feature type="domain" description="DUF6536" evidence="2">
    <location>
        <begin position="66"/>
        <end position="212"/>
    </location>
</feature>
<dbReference type="OrthoDB" id="5429634at2759"/>
<evidence type="ECO:0000313" key="4">
    <source>
        <dbReference type="Proteomes" id="UP001146351"/>
    </source>
</evidence>
<accession>A0A9W9I0M3</accession>
<dbReference type="AlphaFoldDB" id="A0A9W9I0M3"/>
<comment type="caution">
    <text evidence="3">The sequence shown here is derived from an EMBL/GenBank/DDBJ whole genome shotgun (WGS) entry which is preliminary data.</text>
</comment>